<evidence type="ECO:0000256" key="1">
    <source>
        <dbReference type="ARBA" id="ARBA00023098"/>
    </source>
</evidence>
<accession>A0ABT1ANT1</accession>
<organism evidence="4 5">
    <name type="scientific">Ralstonia soli</name>
    <dbReference type="NCBI Taxonomy" id="2953896"/>
    <lineage>
        <taxon>Bacteria</taxon>
        <taxon>Pseudomonadati</taxon>
        <taxon>Pseudomonadota</taxon>
        <taxon>Betaproteobacteria</taxon>
        <taxon>Burkholderiales</taxon>
        <taxon>Burkholderiaceae</taxon>
        <taxon>Ralstonia</taxon>
    </lineage>
</organism>
<protein>
    <submittedName>
        <fullName evidence="4">Patatin-like phospholipase family protein</fullName>
    </submittedName>
</protein>
<reference evidence="4" key="2">
    <citation type="journal article" date="2023" name="Front. Microbiol.">
        <title>Ralstonia chuxiongensis sp. nov., Ralstonia mojiangensis sp. nov., and Ralstonia soli sp. nov., isolated from tobacco fields, are three novel species in the family Burkholderiaceae.</title>
        <authorList>
            <person name="Lu C.H."/>
            <person name="Zhang Y.Y."/>
            <person name="Jiang N."/>
            <person name="Chen W."/>
            <person name="Shao X."/>
            <person name="Zhao Z.M."/>
            <person name="Lu W.L."/>
            <person name="Hu X."/>
            <person name="Xi Y.X."/>
            <person name="Zou S.Y."/>
            <person name="Wei Q.J."/>
            <person name="Lin Z.L."/>
            <person name="Gong L."/>
            <person name="Gai X.T."/>
            <person name="Zhang L.Q."/>
            <person name="Li J.Y."/>
            <person name="Jin Y."/>
            <person name="Xia Z.Y."/>
        </authorList>
    </citation>
    <scope>NUCLEOTIDE SEQUENCE</scope>
    <source>
        <strain evidence="4">21MJYT02-11</strain>
    </source>
</reference>
<proteinExistence type="predicted"/>
<keyword evidence="5" id="KW-1185">Reference proteome</keyword>
<feature type="active site" description="Proton acceptor" evidence="2">
    <location>
        <position position="237"/>
    </location>
</feature>
<feature type="active site" description="Nucleophile" evidence="2">
    <location>
        <position position="56"/>
    </location>
</feature>
<keyword evidence="1 2" id="KW-0443">Lipid metabolism</keyword>
<evidence type="ECO:0000313" key="5">
    <source>
        <dbReference type="Proteomes" id="UP001162811"/>
    </source>
</evidence>
<feature type="short sequence motif" description="DGA/G" evidence="2">
    <location>
        <begin position="237"/>
        <end position="239"/>
    </location>
</feature>
<dbReference type="EMBL" id="JAMXHT010000006">
    <property type="protein sequence ID" value="MCO5399752.1"/>
    <property type="molecule type" value="Genomic_DNA"/>
</dbReference>
<gene>
    <name evidence="4" type="ORF">NG900_16255</name>
</gene>
<keyword evidence="2" id="KW-0442">Lipid degradation</keyword>
<dbReference type="PROSITE" id="PS51635">
    <property type="entry name" value="PNPLA"/>
    <property type="match status" value="1"/>
</dbReference>
<feature type="domain" description="PNPLA" evidence="3">
    <location>
        <begin position="17"/>
        <end position="250"/>
    </location>
</feature>
<dbReference type="InterPro" id="IPR002641">
    <property type="entry name" value="PNPLA_dom"/>
</dbReference>
<keyword evidence="2" id="KW-0378">Hydrolase</keyword>
<dbReference type="InterPro" id="IPR016035">
    <property type="entry name" value="Acyl_Trfase/lysoPLipase"/>
</dbReference>
<comment type="caution">
    <text evidence="2">Lacks conserved residue(s) required for the propagation of feature annotation.</text>
</comment>
<sequence>MSDGLCGPGKRKTAFFVTLSGGGSRAAYFAARVLHEIDQVDRAPLTKNIDGIFSVSGGSITAALYGVSRDEPEVGNDDHVWPIWSENLTDDVLSKPLGRSMATELVKPYLLSSYLFGDLTRTDLLQVAIEKEIFLNQGSPITYRSLNKSRPPIFVISAMATSEGEDSFAPRPFGSLFVFSRPDLARIGDDIDSVSIAKAVSASAAFPGLLSAVTLPRYRRSVHEVQLGKPRFVHLIDGGNADNLGLLGVKRALLENDYRLLRDCETIAVLSVDAFGKQGVHSDTNSHESSPVGWLFDHKSALASFDALLAANRARLLGEFKSRLFMPPGSEELCEKDGLPDDVCGGGVRLDWEDVNRLLKKKLYFVHLNFDSPEVVSQTSFTYCNGNWPDRSGCEVKPLDGFKLQCLERQLRRRIKAIPTTFGLSQDEKSDLRAFVSLINQPKNVCFRHLSDVVNNGEVHSQQFYELASASCDETPVLKRGEVPVTKVGGHARGRTFGDVILRDMKKRFETSDEKCIDSLVISHEEQIELLYDAKIKLIKYHQYLSD</sequence>
<dbReference type="Pfam" id="PF01734">
    <property type="entry name" value="Patatin"/>
    <property type="match status" value="1"/>
</dbReference>
<dbReference type="SUPFAM" id="SSF52151">
    <property type="entry name" value="FabD/lysophospholipase-like"/>
    <property type="match status" value="1"/>
</dbReference>
<evidence type="ECO:0000259" key="3">
    <source>
        <dbReference type="PROSITE" id="PS51635"/>
    </source>
</evidence>
<evidence type="ECO:0000313" key="4">
    <source>
        <dbReference type="EMBL" id="MCO5399752.1"/>
    </source>
</evidence>
<comment type="caution">
    <text evidence="4">The sequence shown here is derived from an EMBL/GenBank/DDBJ whole genome shotgun (WGS) entry which is preliminary data.</text>
</comment>
<dbReference type="Proteomes" id="UP001162811">
    <property type="component" value="Unassembled WGS sequence"/>
</dbReference>
<dbReference type="RefSeq" id="WP_252682335.1">
    <property type="nucleotide sequence ID" value="NZ_JAMXHT010000006.1"/>
</dbReference>
<evidence type="ECO:0000256" key="2">
    <source>
        <dbReference type="PROSITE-ProRule" id="PRU01161"/>
    </source>
</evidence>
<reference evidence="4" key="1">
    <citation type="submission" date="2022-06" db="EMBL/GenBank/DDBJ databases">
        <authorList>
            <person name="Lu C.-H."/>
        </authorList>
    </citation>
    <scope>NUCLEOTIDE SEQUENCE</scope>
    <source>
        <strain evidence="4">21MJYT02-11</strain>
    </source>
</reference>
<name>A0ABT1ANT1_9RALS</name>
<dbReference type="Gene3D" id="3.40.1090.10">
    <property type="entry name" value="Cytosolic phospholipase A2 catalytic domain"/>
    <property type="match status" value="2"/>
</dbReference>